<dbReference type="Proteomes" id="UP000712281">
    <property type="component" value="Unassembled WGS sequence"/>
</dbReference>
<organism evidence="1 2">
    <name type="scientific">Brassica cretica</name>
    <name type="common">Mustard</name>
    <dbReference type="NCBI Taxonomy" id="69181"/>
    <lineage>
        <taxon>Eukaryota</taxon>
        <taxon>Viridiplantae</taxon>
        <taxon>Streptophyta</taxon>
        <taxon>Embryophyta</taxon>
        <taxon>Tracheophyta</taxon>
        <taxon>Spermatophyta</taxon>
        <taxon>Magnoliopsida</taxon>
        <taxon>eudicotyledons</taxon>
        <taxon>Gunneridae</taxon>
        <taxon>Pentapetalae</taxon>
        <taxon>rosids</taxon>
        <taxon>malvids</taxon>
        <taxon>Brassicales</taxon>
        <taxon>Brassicaceae</taxon>
        <taxon>Brassiceae</taxon>
        <taxon>Brassica</taxon>
    </lineage>
</organism>
<evidence type="ECO:0000313" key="1">
    <source>
        <dbReference type="EMBL" id="KAF2581146.1"/>
    </source>
</evidence>
<accession>A0A8S9JI75</accession>
<reference evidence="1" key="1">
    <citation type="submission" date="2019-12" db="EMBL/GenBank/DDBJ databases">
        <title>Genome sequencing and annotation of Brassica cretica.</title>
        <authorList>
            <person name="Studholme D.J."/>
            <person name="Sarris P.F."/>
        </authorList>
    </citation>
    <scope>NUCLEOTIDE SEQUENCE</scope>
    <source>
        <strain evidence="1">PFS-001/15</strain>
        <tissue evidence="1">Leaf</tissue>
    </source>
</reference>
<proteinExistence type="predicted"/>
<protein>
    <submittedName>
        <fullName evidence="1">Uncharacterized protein</fullName>
    </submittedName>
</protein>
<comment type="caution">
    <text evidence="1">The sequence shown here is derived from an EMBL/GenBank/DDBJ whole genome shotgun (WGS) entry which is preliminary data.</text>
</comment>
<evidence type="ECO:0000313" key="2">
    <source>
        <dbReference type="Proteomes" id="UP000712281"/>
    </source>
</evidence>
<dbReference type="EMBL" id="QGKW02001660">
    <property type="protein sequence ID" value="KAF2581146.1"/>
    <property type="molecule type" value="Genomic_DNA"/>
</dbReference>
<sequence>MLLNSITLYEHDMLLNAPYSSARRCFYSYKSQADVLSDLRKSKKKAKIEAITAGKRNHVLAGSCF</sequence>
<gene>
    <name evidence="1" type="ORF">F2Q68_00003597</name>
</gene>
<name>A0A8S9JI75_BRACR</name>
<dbReference type="AlphaFoldDB" id="A0A8S9JI75"/>